<evidence type="ECO:0000256" key="1">
    <source>
        <dbReference type="ARBA" id="ARBA00010944"/>
    </source>
</evidence>
<keyword evidence="2 4" id="KW-0560">Oxidoreductase</keyword>
<reference evidence="4" key="1">
    <citation type="submission" date="2019-03" db="EMBL/GenBank/DDBJ databases">
        <title>Lake Tanganyika Metagenome-Assembled Genomes (MAGs).</title>
        <authorList>
            <person name="Tran P."/>
        </authorList>
    </citation>
    <scope>NUCLEOTIDE SEQUENCE</scope>
    <source>
        <strain evidence="4">M_DeepCast_400m_m2_100</strain>
    </source>
</reference>
<comment type="pathway">
    <text evidence="2">Carbohydrate biosynthesis; dTDP-L-rhamnose biosynthesis.</text>
</comment>
<protein>
    <recommendedName>
        <fullName evidence="2">dTDP-4-dehydrorhamnose reductase</fullName>
        <ecNumber evidence="2">1.1.1.133</ecNumber>
    </recommendedName>
</protein>
<dbReference type="Gene3D" id="3.90.25.10">
    <property type="entry name" value="UDP-galactose 4-epimerase, domain 1"/>
    <property type="match status" value="1"/>
</dbReference>
<dbReference type="SUPFAM" id="SSF51735">
    <property type="entry name" value="NAD(P)-binding Rossmann-fold domains"/>
    <property type="match status" value="1"/>
</dbReference>
<evidence type="ECO:0000259" key="3">
    <source>
        <dbReference type="Pfam" id="PF04321"/>
    </source>
</evidence>
<comment type="function">
    <text evidence="2">Catalyzes the reduction of dTDP-6-deoxy-L-lyxo-4-hexulose to yield dTDP-L-rhamnose.</text>
</comment>
<dbReference type="EMBL" id="VGIY01000153">
    <property type="protein sequence ID" value="MBM3317614.1"/>
    <property type="molecule type" value="Genomic_DNA"/>
</dbReference>
<name>A0A937XAT6_UNCEI</name>
<gene>
    <name evidence="4" type="primary">rfbD</name>
    <name evidence="4" type="ORF">FJY75_07155</name>
</gene>
<evidence type="ECO:0000313" key="4">
    <source>
        <dbReference type="EMBL" id="MBM3317614.1"/>
    </source>
</evidence>
<dbReference type="InterPro" id="IPR029903">
    <property type="entry name" value="RmlD-like-bd"/>
</dbReference>
<dbReference type="EC" id="1.1.1.133" evidence="2"/>
<dbReference type="InterPro" id="IPR036291">
    <property type="entry name" value="NAD(P)-bd_dom_sf"/>
</dbReference>
<accession>A0A937XAT6</accession>
<dbReference type="Gene3D" id="3.40.50.720">
    <property type="entry name" value="NAD(P)-binding Rossmann-like Domain"/>
    <property type="match status" value="1"/>
</dbReference>
<dbReference type="PANTHER" id="PTHR10491">
    <property type="entry name" value="DTDP-4-DEHYDRORHAMNOSE REDUCTASE"/>
    <property type="match status" value="1"/>
</dbReference>
<dbReference type="Proteomes" id="UP000748308">
    <property type="component" value="Unassembled WGS sequence"/>
</dbReference>
<dbReference type="GO" id="GO:0019305">
    <property type="term" value="P:dTDP-rhamnose biosynthetic process"/>
    <property type="evidence" value="ECO:0007669"/>
    <property type="project" value="TreeGrafter"/>
</dbReference>
<comment type="caution">
    <text evidence="4">The sequence shown here is derived from an EMBL/GenBank/DDBJ whole genome shotgun (WGS) entry which is preliminary data.</text>
</comment>
<proteinExistence type="inferred from homology"/>
<dbReference type="GO" id="GO:0005829">
    <property type="term" value="C:cytosol"/>
    <property type="evidence" value="ECO:0007669"/>
    <property type="project" value="TreeGrafter"/>
</dbReference>
<dbReference type="AlphaFoldDB" id="A0A937XAT6"/>
<dbReference type="NCBIfam" id="TIGR01214">
    <property type="entry name" value="rmlD"/>
    <property type="match status" value="1"/>
</dbReference>
<sequence>MRILVTGAGGQLGEALRRVLEPRHAVVWTDREELDVRDLEAMRDCARAERPEAILHLAAVTQVDACESAPQMTFEVNALGARYAALAARECGARLLFTSTDYVFDGEQERPYAEYDTPRPLNVYGWSKLHGERAIEALTERHFIVRTSGLFGAGRPCFPEAILRAAAERGSVRVVGDQVCRPTFVAHLAEAIGALIETEDYGRYHVASAGATSWHAFAREILDAAGMRRVRAEAITSAELARPAARPARSVLDTRAYELTRGRALPHRRDGLAEFLAQRRS</sequence>
<evidence type="ECO:0000256" key="2">
    <source>
        <dbReference type="RuleBase" id="RU364082"/>
    </source>
</evidence>
<dbReference type="CDD" id="cd05254">
    <property type="entry name" value="dTDP_HR_like_SDR_e"/>
    <property type="match status" value="1"/>
</dbReference>
<organism evidence="4 5">
    <name type="scientific">Eiseniibacteriota bacterium</name>
    <dbReference type="NCBI Taxonomy" id="2212470"/>
    <lineage>
        <taxon>Bacteria</taxon>
        <taxon>Candidatus Eiseniibacteriota</taxon>
    </lineage>
</organism>
<feature type="domain" description="RmlD-like substrate binding" evidence="3">
    <location>
        <begin position="1"/>
        <end position="278"/>
    </location>
</feature>
<evidence type="ECO:0000313" key="5">
    <source>
        <dbReference type="Proteomes" id="UP000748308"/>
    </source>
</evidence>
<dbReference type="InterPro" id="IPR005913">
    <property type="entry name" value="dTDP_dehydrorham_reduct"/>
</dbReference>
<dbReference type="PANTHER" id="PTHR10491:SF4">
    <property type="entry name" value="METHIONINE ADENOSYLTRANSFERASE 2 SUBUNIT BETA"/>
    <property type="match status" value="1"/>
</dbReference>
<dbReference type="GO" id="GO:0008831">
    <property type="term" value="F:dTDP-4-dehydrorhamnose reductase activity"/>
    <property type="evidence" value="ECO:0007669"/>
    <property type="project" value="UniProtKB-EC"/>
</dbReference>
<keyword evidence="2" id="KW-0521">NADP</keyword>
<dbReference type="Pfam" id="PF04321">
    <property type="entry name" value="RmlD_sub_bind"/>
    <property type="match status" value="1"/>
</dbReference>
<comment type="similarity">
    <text evidence="1 2">Belongs to the dTDP-4-dehydrorhamnose reductase family.</text>
</comment>